<feature type="chain" id="PRO_5003469178" evidence="1">
    <location>
        <begin position="22"/>
        <end position="270"/>
    </location>
</feature>
<dbReference type="Proteomes" id="UP000007148">
    <property type="component" value="Unassembled WGS sequence"/>
</dbReference>
<name>G4TV53_SERID</name>
<keyword evidence="3" id="KW-1185">Reference proteome</keyword>
<dbReference type="HOGENOM" id="CLU_057147_0_0_1"/>
<proteinExistence type="predicted"/>
<keyword evidence="1" id="KW-0732">Signal</keyword>
<accession>G4TV53</accession>
<sequence length="270" mass="29881">MFPINLLSFLTLYALLVRVDAGRVHVDNKPQVRVTTSFTNFDARIMDQWGGGGGAIFIVSFDDPLHPFMGRPYGGGSRHDVRGTNAFGSGYPYGKMNASIVSGRPFPFGVWPLWWADDFMGSGEVGPHVDVIRPGGHVSIVELKPDKRHWSESSDETFFAIGDSQSLLSILVSYVTWCHASRAWPMRFDPRLSNATVKLENVLRYYRASSFALASPSYTNPSARNATSRGTTLLPGPIQSSGFWQCLDSVTANALPIMNPPPEKYVYRLN</sequence>
<feature type="signal peptide" evidence="1">
    <location>
        <begin position="1"/>
        <end position="21"/>
    </location>
</feature>
<evidence type="ECO:0000256" key="1">
    <source>
        <dbReference type="SAM" id="SignalP"/>
    </source>
</evidence>
<dbReference type="AlphaFoldDB" id="G4TV53"/>
<gene>
    <name evidence="2" type="ORF">PIIN_09180</name>
</gene>
<evidence type="ECO:0000313" key="2">
    <source>
        <dbReference type="EMBL" id="CCA75196.1"/>
    </source>
</evidence>
<comment type="caution">
    <text evidence="2">The sequence shown here is derived from an EMBL/GenBank/DDBJ whole genome shotgun (WGS) entry which is preliminary data.</text>
</comment>
<dbReference type="EMBL" id="CAFZ01000411">
    <property type="protein sequence ID" value="CCA75196.1"/>
    <property type="molecule type" value="Genomic_DNA"/>
</dbReference>
<evidence type="ECO:0000313" key="3">
    <source>
        <dbReference type="Proteomes" id="UP000007148"/>
    </source>
</evidence>
<protein>
    <submittedName>
        <fullName evidence="2">Uncharacterized protein</fullName>
    </submittedName>
</protein>
<organism evidence="2 3">
    <name type="scientific">Serendipita indica (strain DSM 11827)</name>
    <name type="common">Root endophyte fungus</name>
    <name type="synonym">Piriformospora indica</name>
    <dbReference type="NCBI Taxonomy" id="1109443"/>
    <lineage>
        <taxon>Eukaryota</taxon>
        <taxon>Fungi</taxon>
        <taxon>Dikarya</taxon>
        <taxon>Basidiomycota</taxon>
        <taxon>Agaricomycotina</taxon>
        <taxon>Agaricomycetes</taxon>
        <taxon>Sebacinales</taxon>
        <taxon>Serendipitaceae</taxon>
        <taxon>Serendipita</taxon>
    </lineage>
</organism>
<reference evidence="2 3" key="1">
    <citation type="journal article" date="2011" name="PLoS Pathog.">
        <title>Endophytic Life Strategies Decoded by Genome and Transcriptome Analyses of the Mutualistic Root Symbiont Piriformospora indica.</title>
        <authorList>
            <person name="Zuccaro A."/>
            <person name="Lahrmann U."/>
            <person name="Guldener U."/>
            <person name="Langen G."/>
            <person name="Pfiffi S."/>
            <person name="Biedenkopf D."/>
            <person name="Wong P."/>
            <person name="Samans B."/>
            <person name="Grimm C."/>
            <person name="Basiewicz M."/>
            <person name="Murat C."/>
            <person name="Martin F."/>
            <person name="Kogel K.H."/>
        </authorList>
    </citation>
    <scope>NUCLEOTIDE SEQUENCE [LARGE SCALE GENOMIC DNA]</scope>
    <source>
        <strain evidence="2 3">DSM 11827</strain>
    </source>
</reference>
<dbReference type="InParanoid" id="G4TV53"/>
<dbReference type="OrthoDB" id="3365917at2759"/>